<keyword evidence="8" id="KW-0812">Transmembrane</keyword>
<proteinExistence type="inferred from homology"/>
<dbReference type="GO" id="GO:0004518">
    <property type="term" value="F:nuclease activity"/>
    <property type="evidence" value="ECO:0007669"/>
    <property type="project" value="UniProtKB-KW"/>
</dbReference>
<dbReference type="Pfam" id="PF01850">
    <property type="entry name" value="PIN"/>
    <property type="match status" value="1"/>
</dbReference>
<evidence type="ECO:0000256" key="2">
    <source>
        <dbReference type="ARBA" id="ARBA00022649"/>
    </source>
</evidence>
<evidence type="ECO:0000256" key="5">
    <source>
        <dbReference type="ARBA" id="ARBA00022801"/>
    </source>
</evidence>
<keyword evidence="3" id="KW-0540">Nuclease</keyword>
<evidence type="ECO:0000256" key="8">
    <source>
        <dbReference type="SAM" id="Phobius"/>
    </source>
</evidence>
<dbReference type="InterPro" id="IPR002716">
    <property type="entry name" value="PIN_dom"/>
</dbReference>
<comment type="caution">
    <text evidence="10">The sequence shown here is derived from an EMBL/GenBank/DDBJ whole genome shotgun (WGS) entry which is preliminary data.</text>
</comment>
<dbReference type="GO" id="GO:0016787">
    <property type="term" value="F:hydrolase activity"/>
    <property type="evidence" value="ECO:0007669"/>
    <property type="project" value="UniProtKB-KW"/>
</dbReference>
<dbReference type="Gene3D" id="3.40.50.1010">
    <property type="entry name" value="5'-nuclease"/>
    <property type="match status" value="1"/>
</dbReference>
<keyword evidence="11" id="KW-1185">Reference proteome</keyword>
<dbReference type="OrthoDB" id="9804823at2"/>
<protein>
    <submittedName>
        <fullName evidence="10">VapC toxin family PIN domain ribonuclease</fullName>
    </submittedName>
</protein>
<dbReference type="PANTHER" id="PTHR33653">
    <property type="entry name" value="RIBONUCLEASE VAPC2"/>
    <property type="match status" value="1"/>
</dbReference>
<keyword evidence="2" id="KW-1277">Toxin-antitoxin system</keyword>
<dbReference type="PANTHER" id="PTHR33653:SF1">
    <property type="entry name" value="RIBONUCLEASE VAPC2"/>
    <property type="match status" value="1"/>
</dbReference>
<keyword evidence="8" id="KW-1133">Transmembrane helix</keyword>
<keyword evidence="8" id="KW-0472">Membrane</keyword>
<dbReference type="CDD" id="cd18746">
    <property type="entry name" value="PIN_VapC4-5_FitB-like"/>
    <property type="match status" value="1"/>
</dbReference>
<sequence length="140" mass="15740">MFILDTNVVSNLRRRDKADPNVLAWAENHDIAGFFMSVISILELEIGTLLLARKDARQAAIYREWLVRTLIPEFDERILSVDTAIVVRCANLHVPDPRPERDALIAATALVNNLTVVTRNTKDFEGTGVKLFNPWISAKG</sequence>
<accession>A0A2W7E7D3</accession>
<feature type="transmembrane region" description="Helical" evidence="8">
    <location>
        <begin position="31"/>
        <end position="52"/>
    </location>
</feature>
<keyword evidence="6" id="KW-0460">Magnesium</keyword>
<comment type="cofactor">
    <cofactor evidence="1">
        <name>Mg(2+)</name>
        <dbReference type="ChEBI" id="CHEBI:18420"/>
    </cofactor>
</comment>
<dbReference type="RefSeq" id="WP_111542863.1">
    <property type="nucleotide sequence ID" value="NZ_MZXV01000013.1"/>
</dbReference>
<dbReference type="EMBL" id="MZXV01000013">
    <property type="protein sequence ID" value="PZV39106.1"/>
    <property type="molecule type" value="Genomic_DNA"/>
</dbReference>
<keyword evidence="4" id="KW-0479">Metal-binding</keyword>
<name>A0A2W7E7D3_9HYPH</name>
<evidence type="ECO:0000313" key="11">
    <source>
        <dbReference type="Proteomes" id="UP000248616"/>
    </source>
</evidence>
<evidence type="ECO:0000256" key="7">
    <source>
        <dbReference type="ARBA" id="ARBA00038093"/>
    </source>
</evidence>
<evidence type="ECO:0000259" key="9">
    <source>
        <dbReference type="Pfam" id="PF01850"/>
    </source>
</evidence>
<organism evidence="10 11">
    <name type="scientific">Mesorhizobium kowhaii</name>
    <dbReference type="NCBI Taxonomy" id="1300272"/>
    <lineage>
        <taxon>Bacteria</taxon>
        <taxon>Pseudomonadati</taxon>
        <taxon>Pseudomonadota</taxon>
        <taxon>Alphaproteobacteria</taxon>
        <taxon>Hyphomicrobiales</taxon>
        <taxon>Phyllobacteriaceae</taxon>
        <taxon>Mesorhizobium</taxon>
    </lineage>
</organism>
<dbReference type="SUPFAM" id="SSF88723">
    <property type="entry name" value="PIN domain-like"/>
    <property type="match status" value="1"/>
</dbReference>
<evidence type="ECO:0000256" key="1">
    <source>
        <dbReference type="ARBA" id="ARBA00001946"/>
    </source>
</evidence>
<gene>
    <name evidence="10" type="ORF">B5V02_03580</name>
</gene>
<feature type="domain" description="PIN" evidence="9">
    <location>
        <begin position="3"/>
        <end position="125"/>
    </location>
</feature>
<dbReference type="Proteomes" id="UP000248616">
    <property type="component" value="Unassembled WGS sequence"/>
</dbReference>
<evidence type="ECO:0000256" key="6">
    <source>
        <dbReference type="ARBA" id="ARBA00022842"/>
    </source>
</evidence>
<keyword evidence="5" id="KW-0378">Hydrolase</keyword>
<dbReference type="InterPro" id="IPR050556">
    <property type="entry name" value="Type_II_TA_system_RNase"/>
</dbReference>
<dbReference type="GO" id="GO:0046872">
    <property type="term" value="F:metal ion binding"/>
    <property type="evidence" value="ECO:0007669"/>
    <property type="project" value="UniProtKB-KW"/>
</dbReference>
<reference evidence="11" key="1">
    <citation type="submission" date="2017-03" db="EMBL/GenBank/DDBJ databases">
        <authorList>
            <person name="Safronova V.I."/>
            <person name="Sazanova A.L."/>
            <person name="Chirak E.R."/>
        </authorList>
    </citation>
    <scope>NUCLEOTIDE SEQUENCE [LARGE SCALE GENOMIC DNA]</scope>
    <source>
        <strain evidence="11">Ach-343</strain>
    </source>
</reference>
<evidence type="ECO:0000256" key="4">
    <source>
        <dbReference type="ARBA" id="ARBA00022723"/>
    </source>
</evidence>
<evidence type="ECO:0000256" key="3">
    <source>
        <dbReference type="ARBA" id="ARBA00022722"/>
    </source>
</evidence>
<dbReference type="AlphaFoldDB" id="A0A2W7E7D3"/>
<evidence type="ECO:0000313" key="10">
    <source>
        <dbReference type="EMBL" id="PZV39106.1"/>
    </source>
</evidence>
<comment type="similarity">
    <text evidence="7">Belongs to the PINc/VapC protein family.</text>
</comment>
<dbReference type="InterPro" id="IPR029060">
    <property type="entry name" value="PIN-like_dom_sf"/>
</dbReference>